<organism evidence="1 2">
    <name type="scientific">Terrabacter terrae</name>
    <dbReference type="NCBI Taxonomy" id="318434"/>
    <lineage>
        <taxon>Bacteria</taxon>
        <taxon>Bacillati</taxon>
        <taxon>Actinomycetota</taxon>
        <taxon>Actinomycetes</taxon>
        <taxon>Micrococcales</taxon>
        <taxon>Intrasporangiaceae</taxon>
        <taxon>Terrabacter</taxon>
    </lineage>
</organism>
<dbReference type="EMBL" id="BAAANB010000021">
    <property type="protein sequence ID" value="GAA2034651.1"/>
    <property type="molecule type" value="Genomic_DNA"/>
</dbReference>
<dbReference type="RefSeq" id="WP_343992084.1">
    <property type="nucleotide sequence ID" value="NZ_BAAANB010000021.1"/>
</dbReference>
<dbReference type="Pfam" id="PF03966">
    <property type="entry name" value="Trm112p"/>
    <property type="match status" value="1"/>
</dbReference>
<reference evidence="2" key="1">
    <citation type="journal article" date="2019" name="Int. J. Syst. Evol. Microbiol.">
        <title>The Global Catalogue of Microorganisms (GCM) 10K type strain sequencing project: providing services to taxonomists for standard genome sequencing and annotation.</title>
        <authorList>
            <consortium name="The Broad Institute Genomics Platform"/>
            <consortium name="The Broad Institute Genome Sequencing Center for Infectious Disease"/>
            <person name="Wu L."/>
            <person name="Ma J."/>
        </authorList>
    </citation>
    <scope>NUCLEOTIDE SEQUENCE [LARGE SCALE GENOMIC DNA]</scope>
    <source>
        <strain evidence="2">JCM 14283</strain>
    </source>
</reference>
<gene>
    <name evidence="1" type="ORF">GCM10009740_26620</name>
</gene>
<dbReference type="SUPFAM" id="SSF158997">
    <property type="entry name" value="Trm112p-like"/>
    <property type="match status" value="1"/>
</dbReference>
<comment type="caution">
    <text evidence="1">The sequence shown here is derived from an EMBL/GenBank/DDBJ whole genome shotgun (WGS) entry which is preliminary data.</text>
</comment>
<accession>A0ABP5FVF7</accession>
<sequence length="80" mass="8534">MTQSQQTIEPWLRGIIRCPQCKGELTDAFHGAGEGAGNSEGNGDGDSEITELRCATCRLAYPIEGGVPVLLVELSRRTDG</sequence>
<keyword evidence="2" id="KW-1185">Reference proteome</keyword>
<evidence type="ECO:0000313" key="1">
    <source>
        <dbReference type="EMBL" id="GAA2034651.1"/>
    </source>
</evidence>
<dbReference type="InterPro" id="IPR005651">
    <property type="entry name" value="Trm112-like"/>
</dbReference>
<dbReference type="Proteomes" id="UP001501285">
    <property type="component" value="Unassembled WGS sequence"/>
</dbReference>
<proteinExistence type="predicted"/>
<protein>
    <recommendedName>
        <fullName evidence="3">Trm112 family protein</fullName>
    </recommendedName>
</protein>
<evidence type="ECO:0008006" key="3">
    <source>
        <dbReference type="Google" id="ProtNLM"/>
    </source>
</evidence>
<evidence type="ECO:0000313" key="2">
    <source>
        <dbReference type="Proteomes" id="UP001501285"/>
    </source>
</evidence>
<dbReference type="Gene3D" id="2.20.25.10">
    <property type="match status" value="1"/>
</dbReference>
<name>A0ABP5FVF7_9MICO</name>